<gene>
    <name evidence="2" type="ORF">EZS27_010694</name>
</gene>
<name>A0A5J4S626_9ZZZZ</name>
<dbReference type="InterPro" id="IPR011042">
    <property type="entry name" value="6-blade_b-propeller_TolB-like"/>
</dbReference>
<organism evidence="2">
    <name type="scientific">termite gut metagenome</name>
    <dbReference type="NCBI Taxonomy" id="433724"/>
    <lineage>
        <taxon>unclassified sequences</taxon>
        <taxon>metagenomes</taxon>
        <taxon>organismal metagenomes</taxon>
    </lineage>
</organism>
<dbReference type="PANTHER" id="PTHR36842">
    <property type="entry name" value="PROTEIN TOLB HOMOLOG"/>
    <property type="match status" value="1"/>
</dbReference>
<dbReference type="Gene3D" id="2.120.10.30">
    <property type="entry name" value="TolB, C-terminal domain"/>
    <property type="match status" value="1"/>
</dbReference>
<dbReference type="SUPFAM" id="SSF82171">
    <property type="entry name" value="DPP6 N-terminal domain-like"/>
    <property type="match status" value="1"/>
</dbReference>
<evidence type="ECO:0008006" key="3">
    <source>
        <dbReference type="Google" id="ProtNLM"/>
    </source>
</evidence>
<dbReference type="PANTHER" id="PTHR36842:SF1">
    <property type="entry name" value="PROTEIN TOLB"/>
    <property type="match status" value="1"/>
</dbReference>
<dbReference type="Pfam" id="PF07676">
    <property type="entry name" value="PD40"/>
    <property type="match status" value="3"/>
</dbReference>
<accession>A0A5J4S626</accession>
<reference evidence="2" key="1">
    <citation type="submission" date="2019-03" db="EMBL/GenBank/DDBJ databases">
        <title>Single cell metagenomics reveals metabolic interactions within the superorganism composed of flagellate Streblomastix strix and complex community of Bacteroidetes bacteria on its surface.</title>
        <authorList>
            <person name="Treitli S.C."/>
            <person name="Kolisko M."/>
            <person name="Husnik F."/>
            <person name="Keeling P."/>
            <person name="Hampl V."/>
        </authorList>
    </citation>
    <scope>NUCLEOTIDE SEQUENCE</scope>
    <source>
        <strain evidence="2">STM</strain>
    </source>
</reference>
<evidence type="ECO:0000313" key="2">
    <source>
        <dbReference type="EMBL" id="KAA6341494.1"/>
    </source>
</evidence>
<dbReference type="EMBL" id="SNRY01000384">
    <property type="protein sequence ID" value="KAA6341494.1"/>
    <property type="molecule type" value="Genomic_DNA"/>
</dbReference>
<protein>
    <recommendedName>
        <fullName evidence="3">Protein TolB</fullName>
    </recommendedName>
</protein>
<dbReference type="AlphaFoldDB" id="A0A5J4S626"/>
<comment type="similarity">
    <text evidence="1">Belongs to the TolB family.</text>
</comment>
<proteinExistence type="inferred from homology"/>
<evidence type="ECO:0000256" key="1">
    <source>
        <dbReference type="ARBA" id="ARBA00009820"/>
    </source>
</evidence>
<comment type="caution">
    <text evidence="2">The sequence shown here is derived from an EMBL/GenBank/DDBJ whole genome shotgun (WGS) entry which is preliminary data.</text>
</comment>
<dbReference type="InterPro" id="IPR011659">
    <property type="entry name" value="WD40"/>
</dbReference>
<sequence length="493" mass="57702">MRKIIVLTVVILAGILIFLSVKHKPVPVIHEFSEERRCPQIFPDYTGLAIPPNIAPLTFEIKEKGDKFLVRISGKNGKEISIYQSHPEIQIAKKEWRKLLEQNKNDTLFISIHTQRNNQWYRFQTIRNFIAEDTIDPYLVYRDIAPTDGLWNQMGMRQRNLESFDEYELVNNYRIEHNCMNCHTFYRNSPNQFLFHVRGDHGGTVFYKDGQLRKMEFPVPRVLSSGAYCNWHPNGRLVAFAVNKIKQNYYITGYERKMKEVFDLESDIVLYDMEKSTVFTFPQIASKQRENLPVWSADGRTLYFVSARPHVINTPNEEVLYSLMQVSYDENTNSLGEPEVLISNEEINGSISFPTVSPDGRFMFFCVTDFGYFPVANKSADIYLIDLKTNVYCKPEMNSDESESYISWSSNNRWFVFSSRRLDGMNSKPFICHIDESGRISKPFIIPQKKADYYAVDHRNFSRPELIKGRINLKFNNLEPVIFSKPEMIFYIR</sequence>